<dbReference type="EMBL" id="CP020946">
    <property type="protein sequence ID" value="ASD64740.1"/>
    <property type="molecule type" value="Genomic_DNA"/>
</dbReference>
<organism evidence="1 2">
    <name type="scientific">Bdellovibrio bacteriovorus</name>
    <dbReference type="NCBI Taxonomy" id="959"/>
    <lineage>
        <taxon>Bacteria</taxon>
        <taxon>Pseudomonadati</taxon>
        <taxon>Bdellovibrionota</taxon>
        <taxon>Bdellovibrionia</taxon>
        <taxon>Bdellovibrionales</taxon>
        <taxon>Pseudobdellovibrionaceae</taxon>
        <taxon>Bdellovibrio</taxon>
    </lineage>
</organism>
<name>A0A1Z3NB92_BDEBC</name>
<accession>A0A1Z3NB92</accession>
<sequence>MGTRWESAAENAAFKNWKTCAVSPSSPSTNIECEVTVPEAQLYRSAVEFKVGSLNPAYCPILSFRPYYYKRSDSYPVTTPTGPVDENGVPTDVTSGGYIPATAEANSNALSCGANTNVKECFGGAAPHLIEEFPKSTGKYFLTSVATSSSYILPSSNSVRYYGSFRVNFMVTNNLSAADRQNAVLGTVNERVADYFYDYEFECTSYWGERLFGITLTISDENWDSSGGADDYQDWN</sequence>
<evidence type="ECO:0000313" key="2">
    <source>
        <dbReference type="Proteomes" id="UP000197003"/>
    </source>
</evidence>
<reference evidence="1 2" key="1">
    <citation type="submission" date="2017-04" db="EMBL/GenBank/DDBJ databases">
        <title>Whole genome sequence of Bdellovibrio bacteriovorus strain SSB218315.</title>
        <authorList>
            <person name="Oyedara O."/>
            <person name="Rodriguez-Perez M.A."/>
        </authorList>
    </citation>
    <scope>NUCLEOTIDE SEQUENCE [LARGE SCALE GENOMIC DNA]</scope>
    <source>
        <strain evidence="1 2">SSB218315</strain>
    </source>
</reference>
<proteinExistence type="predicted"/>
<evidence type="ECO:0000313" key="1">
    <source>
        <dbReference type="EMBL" id="ASD64740.1"/>
    </source>
</evidence>
<protein>
    <submittedName>
        <fullName evidence="1">Uncharacterized protein</fullName>
    </submittedName>
</protein>
<dbReference type="Proteomes" id="UP000197003">
    <property type="component" value="Chromosome"/>
</dbReference>
<dbReference type="AlphaFoldDB" id="A0A1Z3NB92"/>
<gene>
    <name evidence="1" type="ORF">B9G79_14785</name>
</gene>